<evidence type="ECO:0000256" key="6">
    <source>
        <dbReference type="ARBA" id="ARBA00023110"/>
    </source>
</evidence>
<comment type="catalytic activity">
    <reaction evidence="1 10">
        <text>[protein]-peptidylproline (omega=180) = [protein]-peptidylproline (omega=0)</text>
        <dbReference type="Rhea" id="RHEA:16237"/>
        <dbReference type="Rhea" id="RHEA-COMP:10747"/>
        <dbReference type="Rhea" id="RHEA-COMP:10748"/>
        <dbReference type="ChEBI" id="CHEBI:83833"/>
        <dbReference type="ChEBI" id="CHEBI:83834"/>
        <dbReference type="EC" id="5.2.1.8"/>
    </reaction>
</comment>
<protein>
    <recommendedName>
        <fullName evidence="10">Serine/threonine-protein phosphatase 2A activator</fullName>
        <ecNumber evidence="10">5.2.1.8</ecNumber>
    </recommendedName>
    <alternativeName>
        <fullName evidence="10">Phosphotyrosyl phosphatase activator</fullName>
    </alternativeName>
</protein>
<sequence length="476" mass="52547">MAGDGSSVHVLSTIDPSAGHTFLKPTKKIHETSHVQEFLSSMAYADIVTFLMQLNRSMFPSKSSDGHVQSWTLSSEVVQFSAPVRRLQHLLSKLEDLLEQTPLEDGEYRYANGAYQIWHDKVKEKAVELLTECLSPEILHTPSSDPDGVTAEAELMEYFMGSWGSRERMDYGTGHELSFLAFLLALWKLNLFPQNEPGVEERALVLGVIEPYLQLIRAVIKKYKLEPAGTHGVWGLDDHSFIPYIFGSAQLGPAITSSEKVPEVGSLPDAPDPDGVTKRNIVERERKVNMYFSAIGFIYDVKRGPFWEHSQMLFDISGIPTGWAKINKGMLKMYNVEVLGKFPVVQHFRFGSLLSWDRYPTPTNLQSCSTNPSGSETGPRQAPPVARPDPGAGTRAPWATASSGPQMYSGTAAPWATASTRVPVAPPSATRFPTAYLDSSRRPPGPMDSTRAPWASAQQAPPNESPETTTRAPWAK</sequence>
<evidence type="ECO:0000256" key="10">
    <source>
        <dbReference type="RuleBase" id="RU361210"/>
    </source>
</evidence>
<dbReference type="GO" id="GO:0003755">
    <property type="term" value="F:peptidyl-prolyl cis-trans isomerase activity"/>
    <property type="evidence" value="ECO:0007669"/>
    <property type="project" value="UniProtKB-KW"/>
</dbReference>
<evidence type="ECO:0000256" key="11">
    <source>
        <dbReference type="SAM" id="MobiDB-lite"/>
    </source>
</evidence>
<keyword evidence="7 10" id="KW-0413">Isomerase</keyword>
<reference evidence="12 13" key="1">
    <citation type="submission" date="2019-04" db="EMBL/GenBank/DDBJ databases">
        <title>Friends and foes A comparative genomics study of 23 Aspergillus species from section Flavi.</title>
        <authorList>
            <consortium name="DOE Joint Genome Institute"/>
            <person name="Kjaerbolling I."/>
            <person name="Vesth T."/>
            <person name="Frisvad J.C."/>
            <person name="Nybo J.L."/>
            <person name="Theobald S."/>
            <person name="Kildgaard S."/>
            <person name="Isbrandt T."/>
            <person name="Kuo A."/>
            <person name="Sato A."/>
            <person name="Lyhne E.K."/>
            <person name="Kogle M.E."/>
            <person name="Wiebenga A."/>
            <person name="Kun R.S."/>
            <person name="Lubbers R.J."/>
            <person name="Makela M.R."/>
            <person name="Barry K."/>
            <person name="Chovatia M."/>
            <person name="Clum A."/>
            <person name="Daum C."/>
            <person name="Haridas S."/>
            <person name="He G."/>
            <person name="LaButti K."/>
            <person name="Lipzen A."/>
            <person name="Mondo S."/>
            <person name="Riley R."/>
            <person name="Salamov A."/>
            <person name="Simmons B.A."/>
            <person name="Magnuson J.K."/>
            <person name="Henrissat B."/>
            <person name="Mortensen U.H."/>
            <person name="Larsen T.O."/>
            <person name="Devries R.P."/>
            <person name="Grigoriev I.V."/>
            <person name="Machida M."/>
            <person name="Baker S.E."/>
            <person name="Andersen M.R."/>
        </authorList>
    </citation>
    <scope>NUCLEOTIDE SEQUENCE [LARGE SCALE GENOMIC DNA]</scope>
    <source>
        <strain evidence="12 13">IBT 18842</strain>
    </source>
</reference>
<dbReference type="GO" id="GO:0007052">
    <property type="term" value="P:mitotic spindle organization"/>
    <property type="evidence" value="ECO:0007669"/>
    <property type="project" value="TreeGrafter"/>
</dbReference>
<evidence type="ECO:0000313" key="13">
    <source>
        <dbReference type="Proteomes" id="UP000325780"/>
    </source>
</evidence>
<evidence type="ECO:0000313" key="12">
    <source>
        <dbReference type="EMBL" id="KAE8147318.1"/>
    </source>
</evidence>
<dbReference type="InterPro" id="IPR043170">
    <property type="entry name" value="PTPA_C_lid"/>
</dbReference>
<dbReference type="OrthoDB" id="16120at2759"/>
<feature type="region of interest" description="Disordered" evidence="11">
    <location>
        <begin position="419"/>
        <end position="476"/>
    </location>
</feature>
<accession>A0A5N6TLU8</accession>
<name>A0A5N6TLU8_ASPAV</name>
<comment type="similarity">
    <text evidence="4 10">Belongs to the PTPA-type PPIase family.</text>
</comment>
<dbReference type="PANTHER" id="PTHR10012">
    <property type="entry name" value="SERINE/THREONINE-PROTEIN PHOSPHATASE 2A REGULATORY SUBUNIT B"/>
    <property type="match status" value="1"/>
</dbReference>
<dbReference type="GO" id="GO:0005634">
    <property type="term" value="C:nucleus"/>
    <property type="evidence" value="ECO:0007669"/>
    <property type="project" value="UniProtKB-SubCell"/>
</dbReference>
<evidence type="ECO:0000256" key="7">
    <source>
        <dbReference type="ARBA" id="ARBA00023235"/>
    </source>
</evidence>
<dbReference type="Proteomes" id="UP000325780">
    <property type="component" value="Unassembled WGS sequence"/>
</dbReference>
<feature type="compositionally biased region" description="Polar residues" evidence="11">
    <location>
        <begin position="364"/>
        <end position="378"/>
    </location>
</feature>
<dbReference type="FunFam" id="1.20.120.1150:FF:000003">
    <property type="entry name" value="Serine/threonine-protein phosphatase 2A activator"/>
    <property type="match status" value="1"/>
</dbReference>
<dbReference type="Pfam" id="PF03095">
    <property type="entry name" value="PTPA"/>
    <property type="match status" value="1"/>
</dbReference>
<dbReference type="EMBL" id="ML742213">
    <property type="protein sequence ID" value="KAE8147318.1"/>
    <property type="molecule type" value="Genomic_DNA"/>
</dbReference>
<dbReference type="GO" id="GO:0000159">
    <property type="term" value="C:protein phosphatase type 2A complex"/>
    <property type="evidence" value="ECO:0007669"/>
    <property type="project" value="TreeGrafter"/>
</dbReference>
<evidence type="ECO:0000256" key="2">
    <source>
        <dbReference type="ARBA" id="ARBA00004123"/>
    </source>
</evidence>
<evidence type="ECO:0000256" key="9">
    <source>
        <dbReference type="ARBA" id="ARBA00025287"/>
    </source>
</evidence>
<dbReference type="SUPFAM" id="SSF140984">
    <property type="entry name" value="PTPA-like"/>
    <property type="match status" value="1"/>
</dbReference>
<dbReference type="GO" id="GO:0005737">
    <property type="term" value="C:cytoplasm"/>
    <property type="evidence" value="ECO:0007669"/>
    <property type="project" value="UniProtKB-SubCell"/>
</dbReference>
<evidence type="ECO:0000256" key="5">
    <source>
        <dbReference type="ARBA" id="ARBA00022490"/>
    </source>
</evidence>
<evidence type="ECO:0000256" key="3">
    <source>
        <dbReference type="ARBA" id="ARBA00004496"/>
    </source>
</evidence>
<keyword evidence="5 10" id="KW-0963">Cytoplasm</keyword>
<keyword evidence="6 10" id="KW-0697">Rotamase</keyword>
<proteinExistence type="inferred from homology"/>
<dbReference type="InterPro" id="IPR004327">
    <property type="entry name" value="Phstyr_phstse_ac"/>
</dbReference>
<dbReference type="AlphaFoldDB" id="A0A5N6TLU8"/>
<comment type="subcellular location">
    <subcellularLocation>
        <location evidence="3 10">Cytoplasm</location>
    </subcellularLocation>
    <subcellularLocation>
        <location evidence="2">Nucleus</location>
    </subcellularLocation>
</comment>
<feature type="region of interest" description="Disordered" evidence="11">
    <location>
        <begin position="364"/>
        <end position="406"/>
    </location>
</feature>
<dbReference type="GO" id="GO:0008160">
    <property type="term" value="F:protein tyrosine phosphatase activator activity"/>
    <property type="evidence" value="ECO:0007669"/>
    <property type="project" value="TreeGrafter"/>
</dbReference>
<evidence type="ECO:0000256" key="8">
    <source>
        <dbReference type="ARBA" id="ARBA00023242"/>
    </source>
</evidence>
<keyword evidence="13" id="KW-1185">Reference proteome</keyword>
<feature type="compositionally biased region" description="Polar residues" evidence="11">
    <location>
        <begin position="456"/>
        <end position="476"/>
    </location>
</feature>
<dbReference type="PANTHER" id="PTHR10012:SF3">
    <property type="entry name" value="SERINE_THREONINE-PROTEIN PHOSPHATASE 2A ACTIVATOR 1"/>
    <property type="match status" value="1"/>
</dbReference>
<keyword evidence="8" id="KW-0539">Nucleus</keyword>
<organism evidence="12 13">
    <name type="scientific">Aspergillus avenaceus</name>
    <dbReference type="NCBI Taxonomy" id="36643"/>
    <lineage>
        <taxon>Eukaryota</taxon>
        <taxon>Fungi</taxon>
        <taxon>Dikarya</taxon>
        <taxon>Ascomycota</taxon>
        <taxon>Pezizomycotina</taxon>
        <taxon>Eurotiomycetes</taxon>
        <taxon>Eurotiomycetidae</taxon>
        <taxon>Eurotiales</taxon>
        <taxon>Aspergillaceae</taxon>
        <taxon>Aspergillus</taxon>
        <taxon>Aspergillus subgen. Circumdati</taxon>
    </lineage>
</organism>
<evidence type="ECO:0000256" key="1">
    <source>
        <dbReference type="ARBA" id="ARBA00000971"/>
    </source>
</evidence>
<dbReference type="Gene3D" id="1.20.120.1150">
    <property type="match status" value="1"/>
</dbReference>
<gene>
    <name evidence="12" type="ORF">BDV25DRAFT_160601</name>
</gene>
<evidence type="ECO:0000256" key="4">
    <source>
        <dbReference type="ARBA" id="ARBA00011019"/>
    </source>
</evidence>
<comment type="function">
    <text evidence="9">PPIases accelerate the folding of proteins. It catalyzes the cis-trans isomerization of proline imidic peptide bonds in oligopeptides. Acts as a regulatory subunit for PP2A-like phosphatases modulating their activity or substrate specificity, probably by inducing a conformational change in the catalytic subunit, a direct target of the PPIase. Can reactivate inactive phosphatase PP2A-phosphatase methylesterase complexes (PP2Ai) in presence of ATP and Mg(2+) by dissociating the inactive form from the complex.</text>
</comment>
<dbReference type="EC" id="5.2.1.8" evidence="10"/>
<dbReference type="InterPro" id="IPR037218">
    <property type="entry name" value="PTPA_sf"/>
</dbReference>